<name>A0A3M7GPL8_HORWE</name>
<dbReference type="Proteomes" id="UP000281468">
    <property type="component" value="Unassembled WGS sequence"/>
</dbReference>
<protein>
    <submittedName>
        <fullName evidence="1">Uncharacterized protein</fullName>
    </submittedName>
</protein>
<gene>
    <name evidence="1" type="ORF">D0862_05821</name>
</gene>
<dbReference type="VEuPathDB" id="FungiDB:BTJ68_08111"/>
<evidence type="ECO:0000313" key="1">
    <source>
        <dbReference type="EMBL" id="RMZ02983.1"/>
    </source>
</evidence>
<organism evidence="1 2">
    <name type="scientific">Hortaea werneckii</name>
    <name type="common">Black yeast</name>
    <name type="synonym">Cladosporium werneckii</name>
    <dbReference type="NCBI Taxonomy" id="91943"/>
    <lineage>
        <taxon>Eukaryota</taxon>
        <taxon>Fungi</taxon>
        <taxon>Dikarya</taxon>
        <taxon>Ascomycota</taxon>
        <taxon>Pezizomycotina</taxon>
        <taxon>Dothideomycetes</taxon>
        <taxon>Dothideomycetidae</taxon>
        <taxon>Mycosphaerellales</taxon>
        <taxon>Teratosphaeriaceae</taxon>
        <taxon>Hortaea</taxon>
    </lineage>
</organism>
<comment type="caution">
    <text evidence="1">The sequence shown here is derived from an EMBL/GenBank/DDBJ whole genome shotgun (WGS) entry which is preliminary data.</text>
</comment>
<dbReference type="AlphaFoldDB" id="A0A3M7GPL8"/>
<proteinExistence type="predicted"/>
<reference evidence="1 2" key="1">
    <citation type="journal article" date="2018" name="BMC Genomics">
        <title>Genomic evidence for intraspecific hybridization in a clonal and extremely halotolerant yeast.</title>
        <authorList>
            <person name="Gostincar C."/>
            <person name="Stajich J.E."/>
            <person name="Zupancic J."/>
            <person name="Zalar P."/>
            <person name="Gunde-Cimerman N."/>
        </authorList>
    </citation>
    <scope>NUCLEOTIDE SEQUENCE [LARGE SCALE GENOMIC DNA]</scope>
    <source>
        <strain evidence="1 2">EXF-171</strain>
    </source>
</reference>
<sequence>MPFARTTLPSYLILFYLITSPNMFFKNILTATAASLALANASPVPAGSNDQQQGFEVSNFIYGCTVGCYWYFNATVSGDSANHPCVSTPVYCNGNLDDDTDYKECTSTGSESSSISAFIEKASNTLFLRYTVNDVEAGSTYNYYGNDTVYAATSSDADKQEPNFFVPETSVTAVA</sequence>
<accession>A0A3M7GPL8</accession>
<dbReference type="EMBL" id="QWIQ01000159">
    <property type="protein sequence ID" value="RMZ02983.1"/>
    <property type="molecule type" value="Genomic_DNA"/>
</dbReference>
<evidence type="ECO:0000313" key="2">
    <source>
        <dbReference type="Proteomes" id="UP000281468"/>
    </source>
</evidence>